<dbReference type="Gramene" id="Pp3c11_1170V3.4">
    <property type="protein sequence ID" value="Pp3c11_1170V3.4"/>
    <property type="gene ID" value="Pp3c11_1170"/>
</dbReference>
<evidence type="ECO:0000313" key="5">
    <source>
        <dbReference type="EnsemblPlants" id="Pp3c11_1170V3.1"/>
    </source>
</evidence>
<dbReference type="Pfam" id="PF13920">
    <property type="entry name" value="zf-C3HC4_3"/>
    <property type="match status" value="1"/>
</dbReference>
<dbReference type="InterPro" id="IPR013083">
    <property type="entry name" value="Znf_RING/FYVE/PHD"/>
</dbReference>
<feature type="compositionally biased region" description="Polar residues" evidence="2">
    <location>
        <begin position="344"/>
        <end position="361"/>
    </location>
</feature>
<dbReference type="PANTHER" id="PTHR46629">
    <property type="entry name" value="OS01G0917900 PROTEIN"/>
    <property type="match status" value="1"/>
</dbReference>
<organism evidence="4">
    <name type="scientific">Physcomitrium patens</name>
    <name type="common">Spreading-leaved earth moss</name>
    <name type="synonym">Physcomitrella patens</name>
    <dbReference type="NCBI Taxonomy" id="3218"/>
    <lineage>
        <taxon>Eukaryota</taxon>
        <taxon>Viridiplantae</taxon>
        <taxon>Streptophyta</taxon>
        <taxon>Embryophyta</taxon>
        <taxon>Bryophyta</taxon>
        <taxon>Bryophytina</taxon>
        <taxon>Bryopsida</taxon>
        <taxon>Funariidae</taxon>
        <taxon>Funariales</taxon>
        <taxon>Funariaceae</taxon>
        <taxon>Physcomitrium</taxon>
    </lineage>
</organism>
<reference evidence="5" key="3">
    <citation type="submission" date="2020-12" db="UniProtKB">
        <authorList>
            <consortium name="EnsemblPlants"/>
        </authorList>
    </citation>
    <scope>IDENTIFICATION</scope>
</reference>
<reference evidence="4 6" key="1">
    <citation type="journal article" date="2008" name="Science">
        <title>The Physcomitrella genome reveals evolutionary insights into the conquest of land by plants.</title>
        <authorList>
            <person name="Rensing S."/>
            <person name="Lang D."/>
            <person name="Zimmer A."/>
            <person name="Terry A."/>
            <person name="Salamov A."/>
            <person name="Shapiro H."/>
            <person name="Nishiyama T."/>
            <person name="Perroud P.-F."/>
            <person name="Lindquist E."/>
            <person name="Kamisugi Y."/>
            <person name="Tanahashi T."/>
            <person name="Sakakibara K."/>
            <person name="Fujita T."/>
            <person name="Oishi K."/>
            <person name="Shin-I T."/>
            <person name="Kuroki Y."/>
            <person name="Toyoda A."/>
            <person name="Suzuki Y."/>
            <person name="Hashimoto A."/>
            <person name="Yamaguchi K."/>
            <person name="Sugano A."/>
            <person name="Kohara Y."/>
            <person name="Fujiyama A."/>
            <person name="Anterola A."/>
            <person name="Aoki S."/>
            <person name="Ashton N."/>
            <person name="Barbazuk W.B."/>
            <person name="Barker E."/>
            <person name="Bennetzen J."/>
            <person name="Bezanilla M."/>
            <person name="Blankenship R."/>
            <person name="Cho S.H."/>
            <person name="Dutcher S."/>
            <person name="Estelle M."/>
            <person name="Fawcett J.A."/>
            <person name="Gundlach H."/>
            <person name="Hanada K."/>
            <person name="Heyl A."/>
            <person name="Hicks K.A."/>
            <person name="Hugh J."/>
            <person name="Lohr M."/>
            <person name="Mayer K."/>
            <person name="Melkozernov A."/>
            <person name="Murata T."/>
            <person name="Nelson D."/>
            <person name="Pils B."/>
            <person name="Prigge M."/>
            <person name="Reiss B."/>
            <person name="Renner T."/>
            <person name="Rombauts S."/>
            <person name="Rushton P."/>
            <person name="Sanderfoot A."/>
            <person name="Schween G."/>
            <person name="Shiu S.-H."/>
            <person name="Stueber K."/>
            <person name="Theodoulou F.L."/>
            <person name="Tu H."/>
            <person name="Van de Peer Y."/>
            <person name="Verrier P.J."/>
            <person name="Waters E."/>
            <person name="Wood A."/>
            <person name="Yang L."/>
            <person name="Cove D."/>
            <person name="Cuming A."/>
            <person name="Hasebe M."/>
            <person name="Lucas S."/>
            <person name="Mishler D.B."/>
            <person name="Reski R."/>
            <person name="Grigoriev I."/>
            <person name="Quatrano R.S."/>
            <person name="Boore J.L."/>
        </authorList>
    </citation>
    <scope>NUCLEOTIDE SEQUENCE [LARGE SCALE GENOMIC DNA]</scope>
    <source>
        <strain evidence="5 6">cv. Gransden 2004</strain>
    </source>
</reference>
<dbReference type="PROSITE" id="PS50089">
    <property type="entry name" value="ZF_RING_2"/>
    <property type="match status" value="1"/>
</dbReference>
<dbReference type="PaxDb" id="3218-PP1S39_139V6.1"/>
<feature type="region of interest" description="Disordered" evidence="2">
    <location>
        <begin position="344"/>
        <end position="366"/>
    </location>
</feature>
<feature type="domain" description="RING-type" evidence="3">
    <location>
        <begin position="597"/>
        <end position="635"/>
    </location>
</feature>
<dbReference type="Gramene" id="Pp3c11_1170V3.2">
    <property type="protein sequence ID" value="Pp3c11_1170V3.2"/>
    <property type="gene ID" value="Pp3c11_1170"/>
</dbReference>
<evidence type="ECO:0000313" key="4">
    <source>
        <dbReference type="EMBL" id="PNR44667.1"/>
    </source>
</evidence>
<dbReference type="EnsemblPlants" id="Pp3c11_1170V3.2">
    <property type="protein sequence ID" value="Pp3c11_1170V3.2"/>
    <property type="gene ID" value="Pp3c11_1170"/>
</dbReference>
<proteinExistence type="predicted"/>
<dbReference type="Gramene" id="Pp3c11_1170V3.3">
    <property type="protein sequence ID" value="Pp3c11_1170V3.3"/>
    <property type="gene ID" value="Pp3c11_1170"/>
</dbReference>
<dbReference type="SUPFAM" id="SSF57850">
    <property type="entry name" value="RING/U-box"/>
    <property type="match status" value="1"/>
</dbReference>
<dbReference type="GO" id="GO:0008270">
    <property type="term" value="F:zinc ion binding"/>
    <property type="evidence" value="ECO:0007669"/>
    <property type="project" value="UniProtKB-KW"/>
</dbReference>
<keyword evidence="1" id="KW-0479">Metal-binding</keyword>
<keyword evidence="1" id="KW-0862">Zinc</keyword>
<keyword evidence="1" id="KW-0863">Zinc-finger</keyword>
<dbReference type="Proteomes" id="UP000006727">
    <property type="component" value="Chromosome 11"/>
</dbReference>
<evidence type="ECO:0000256" key="2">
    <source>
        <dbReference type="SAM" id="MobiDB-lite"/>
    </source>
</evidence>
<name>A0A2K1JT13_PHYPA</name>
<dbReference type="EMBL" id="ABEU02000011">
    <property type="protein sequence ID" value="PNR44667.1"/>
    <property type="molecule type" value="Genomic_DNA"/>
</dbReference>
<dbReference type="KEGG" id="ppp:112288253"/>
<dbReference type="RefSeq" id="XP_024388032.1">
    <property type="nucleotide sequence ID" value="XM_024532264.2"/>
</dbReference>
<keyword evidence="6" id="KW-1185">Reference proteome</keyword>
<evidence type="ECO:0000256" key="1">
    <source>
        <dbReference type="PROSITE-ProRule" id="PRU00175"/>
    </source>
</evidence>
<dbReference type="Gene3D" id="3.30.40.10">
    <property type="entry name" value="Zinc/RING finger domain, C3HC4 (zinc finger)"/>
    <property type="match status" value="1"/>
</dbReference>
<dbReference type="OrthoDB" id="1711136at2759"/>
<dbReference type="Gramene" id="Pp3c11_1170V3.1">
    <property type="protein sequence ID" value="Pp3c11_1170V3.1"/>
    <property type="gene ID" value="Pp3c11_1170"/>
</dbReference>
<dbReference type="InterPro" id="IPR001841">
    <property type="entry name" value="Znf_RING"/>
</dbReference>
<accession>A0A2K1JT13</accession>
<feature type="region of interest" description="Disordered" evidence="2">
    <location>
        <begin position="122"/>
        <end position="178"/>
    </location>
</feature>
<evidence type="ECO:0000313" key="6">
    <source>
        <dbReference type="Proteomes" id="UP000006727"/>
    </source>
</evidence>
<dbReference type="EnsemblPlants" id="Pp3c11_1170V3.1">
    <property type="protein sequence ID" value="Pp3c11_1170V3.1"/>
    <property type="gene ID" value="Pp3c11_1170"/>
</dbReference>
<reference evidence="4 6" key="2">
    <citation type="journal article" date="2018" name="Plant J.">
        <title>The Physcomitrella patens chromosome-scale assembly reveals moss genome structure and evolution.</title>
        <authorList>
            <person name="Lang D."/>
            <person name="Ullrich K.K."/>
            <person name="Murat F."/>
            <person name="Fuchs J."/>
            <person name="Jenkins J."/>
            <person name="Haas F.B."/>
            <person name="Piednoel M."/>
            <person name="Gundlach H."/>
            <person name="Van Bel M."/>
            <person name="Meyberg R."/>
            <person name="Vives C."/>
            <person name="Morata J."/>
            <person name="Symeonidi A."/>
            <person name="Hiss M."/>
            <person name="Muchero W."/>
            <person name="Kamisugi Y."/>
            <person name="Saleh O."/>
            <person name="Blanc G."/>
            <person name="Decker E.L."/>
            <person name="van Gessel N."/>
            <person name="Grimwood J."/>
            <person name="Hayes R.D."/>
            <person name="Graham S.W."/>
            <person name="Gunter L.E."/>
            <person name="McDaniel S.F."/>
            <person name="Hoernstein S.N.W."/>
            <person name="Larsson A."/>
            <person name="Li F.W."/>
            <person name="Perroud P.F."/>
            <person name="Phillips J."/>
            <person name="Ranjan P."/>
            <person name="Rokshar D.S."/>
            <person name="Rothfels C.J."/>
            <person name="Schneider L."/>
            <person name="Shu S."/>
            <person name="Stevenson D.W."/>
            <person name="Thummler F."/>
            <person name="Tillich M."/>
            <person name="Villarreal Aguilar J.C."/>
            <person name="Widiez T."/>
            <person name="Wong G.K."/>
            <person name="Wymore A."/>
            <person name="Zhang Y."/>
            <person name="Zimmer A.D."/>
            <person name="Quatrano R.S."/>
            <person name="Mayer K.F.X."/>
            <person name="Goodstein D."/>
            <person name="Casacuberta J.M."/>
            <person name="Vandepoele K."/>
            <person name="Reski R."/>
            <person name="Cuming A.C."/>
            <person name="Tuskan G.A."/>
            <person name="Maumus F."/>
            <person name="Salse J."/>
            <person name="Schmutz J."/>
            <person name="Rensing S.A."/>
        </authorList>
    </citation>
    <scope>NUCLEOTIDE SEQUENCE [LARGE SCALE GENOMIC DNA]</scope>
    <source>
        <strain evidence="5 6">cv. Gransden 2004</strain>
    </source>
</reference>
<dbReference type="AlphaFoldDB" id="A0A2K1JT13"/>
<dbReference type="EnsemblPlants" id="Pp3c11_1170V3.4">
    <property type="protein sequence ID" value="Pp3c11_1170V3.4"/>
    <property type="gene ID" value="Pp3c11_1170"/>
</dbReference>
<feature type="compositionally biased region" description="Polar residues" evidence="2">
    <location>
        <begin position="145"/>
        <end position="178"/>
    </location>
</feature>
<dbReference type="EnsemblPlants" id="Pp3c11_1170V3.3">
    <property type="protein sequence ID" value="Pp3c11_1170V3.3"/>
    <property type="gene ID" value="Pp3c11_1170"/>
</dbReference>
<protein>
    <recommendedName>
        <fullName evidence="3">RING-type domain-containing protein</fullName>
    </recommendedName>
</protein>
<dbReference type="SMART" id="SM00184">
    <property type="entry name" value="RING"/>
    <property type="match status" value="1"/>
</dbReference>
<gene>
    <name evidence="5" type="primary">LOC112288253</name>
    <name evidence="4" type="ORF">PHYPA_014436</name>
</gene>
<dbReference type="GeneID" id="112288253"/>
<sequence length="645" mass="70215">MLENVIEIRRMAFSEREESVPANKVVRNVQPLRDLFAAEMASSCVPRKEMANGLAVHAGPLWGPTAGNLENLASDTNREDAKSVKNESQELRFLFAKDWSMQNSDDEDDFWASGSLCGAVMTPRRRTRPLKSDKKPPSSSNHSPRQSTKMESSRINSPSSLKTSYLASRSGVMQQPSELSPGCLFSRLTEELRVGCGGAKPSLGTLLAAEVAIGRDQRSADRREGNIGFEGFSFERDAAVRSGESSRRVKIGSLCDVSAPVHPESHTRLKYLIAEFLTSGTNPVVEDGVSEMHEIQRPVRHELDTIVNTSAREDGLCCTSERSQSGTNLDEEVETLLSPTFSLDESTDADVNSSTQSTANVPNFLPNPPTPGVFLEVQHSSRVEPLLTIVNALNAVSDAGLIEESVFNNVDDLAQSNADGEEAEAPRVQLETLLEQARGEHGWLPLGRSRMGSPSLVESPSLSCSSSRISVLGMSSGPPDDNCQVSLRGVASRPSHAVVDDPSNREVLREELLPSSDIVERPEIQQSSDPAAGTETPLVDAAREAEILTPATEQPPRRVSLLSLLNQDMENVENELEAEKGVDEQDDHVTEQLDPLCCVCMVGHKGAAFIPCGHTFCRRCCREVRRSKGSCPLCNKAIIDVLNIY</sequence>
<evidence type="ECO:0000259" key="3">
    <source>
        <dbReference type="PROSITE" id="PS50089"/>
    </source>
</evidence>